<dbReference type="Proteomes" id="UP001174936">
    <property type="component" value="Unassembled WGS sequence"/>
</dbReference>
<dbReference type="EMBL" id="JAULSV010000001">
    <property type="protein sequence ID" value="KAK0655186.1"/>
    <property type="molecule type" value="Genomic_DNA"/>
</dbReference>
<proteinExistence type="predicted"/>
<comment type="caution">
    <text evidence="1">The sequence shown here is derived from an EMBL/GenBank/DDBJ whole genome shotgun (WGS) entry which is preliminary data.</text>
</comment>
<keyword evidence="2" id="KW-1185">Reference proteome</keyword>
<accession>A0AA39YMB1</accession>
<dbReference type="AlphaFoldDB" id="A0AA39YMB1"/>
<sequence>MAEHQPTAVRYSTTNVTNSKESQSFGWEQPVPVNPFWDTIPYCTATNFLSHYTPSELSALPIDTASTAPNPEKYTLLLSLLCAKLSALPPALHETNPSLWRSLKQSIFTYQDALGLPEAETTIREMVEQRSDKQTITMSNVVTLHMLADYLVKTGQCEEAERVEREVCAFMDGHERLGRDSPQAINARRIIARAIWGQGEGRREDARGLIGEIEGIVEGMGEGRFAVYREEERELNEAMKAGLGA</sequence>
<dbReference type="Gene3D" id="1.25.40.10">
    <property type="entry name" value="Tetratricopeptide repeat domain"/>
    <property type="match status" value="1"/>
</dbReference>
<evidence type="ECO:0000313" key="2">
    <source>
        <dbReference type="Proteomes" id="UP001174936"/>
    </source>
</evidence>
<reference evidence="1" key="1">
    <citation type="submission" date="2023-06" db="EMBL/GenBank/DDBJ databases">
        <title>Genome-scale phylogeny and comparative genomics of the fungal order Sordariales.</title>
        <authorList>
            <consortium name="Lawrence Berkeley National Laboratory"/>
            <person name="Hensen N."/>
            <person name="Bonometti L."/>
            <person name="Westerberg I."/>
            <person name="Brannstrom I.O."/>
            <person name="Guillou S."/>
            <person name="Cros-Aarteil S."/>
            <person name="Calhoun S."/>
            <person name="Haridas S."/>
            <person name="Kuo A."/>
            <person name="Mondo S."/>
            <person name="Pangilinan J."/>
            <person name="Riley R."/>
            <person name="Labutti K."/>
            <person name="Andreopoulos B."/>
            <person name="Lipzen A."/>
            <person name="Chen C."/>
            <person name="Yanf M."/>
            <person name="Daum C."/>
            <person name="Ng V."/>
            <person name="Clum A."/>
            <person name="Steindorff A."/>
            <person name="Ohm R."/>
            <person name="Martin F."/>
            <person name="Silar P."/>
            <person name="Natvig D."/>
            <person name="Lalanne C."/>
            <person name="Gautier V."/>
            <person name="Ament-Velasquez S.L."/>
            <person name="Kruys A."/>
            <person name="Hutchinson M.I."/>
            <person name="Powell A.J."/>
            <person name="Barry K."/>
            <person name="Miller A.N."/>
            <person name="Grigoriev I.V."/>
            <person name="Debuchy R."/>
            <person name="Gladieux P."/>
            <person name="Thoren M.H."/>
            <person name="Johannesson H."/>
        </authorList>
    </citation>
    <scope>NUCLEOTIDE SEQUENCE</scope>
    <source>
        <strain evidence="1">SMH2532-1</strain>
    </source>
</reference>
<dbReference type="InterPro" id="IPR011990">
    <property type="entry name" value="TPR-like_helical_dom_sf"/>
</dbReference>
<gene>
    <name evidence="1" type="ORF">B0T16DRAFT_450916</name>
</gene>
<evidence type="ECO:0000313" key="1">
    <source>
        <dbReference type="EMBL" id="KAK0655186.1"/>
    </source>
</evidence>
<name>A0AA39YMB1_9PEZI</name>
<protein>
    <submittedName>
        <fullName evidence="1">Uncharacterized protein</fullName>
    </submittedName>
</protein>
<organism evidence="1 2">
    <name type="scientific">Cercophora newfieldiana</name>
    <dbReference type="NCBI Taxonomy" id="92897"/>
    <lineage>
        <taxon>Eukaryota</taxon>
        <taxon>Fungi</taxon>
        <taxon>Dikarya</taxon>
        <taxon>Ascomycota</taxon>
        <taxon>Pezizomycotina</taxon>
        <taxon>Sordariomycetes</taxon>
        <taxon>Sordariomycetidae</taxon>
        <taxon>Sordariales</taxon>
        <taxon>Lasiosphaeriaceae</taxon>
        <taxon>Cercophora</taxon>
    </lineage>
</organism>